<feature type="transmembrane region" description="Helical" evidence="8">
    <location>
        <begin position="236"/>
        <end position="263"/>
    </location>
</feature>
<dbReference type="InterPro" id="IPR051085">
    <property type="entry name" value="MB_O-acyltransferase"/>
</dbReference>
<evidence type="ECO:0000256" key="7">
    <source>
        <dbReference type="PIRNR" id="PIRNR016636"/>
    </source>
</evidence>
<dbReference type="Proteomes" id="UP001145087">
    <property type="component" value="Unassembled WGS sequence"/>
</dbReference>
<comment type="caution">
    <text evidence="9">The sequence shown here is derived from an EMBL/GenBank/DDBJ whole genome shotgun (WGS) entry which is preliminary data.</text>
</comment>
<protein>
    <submittedName>
        <fullName evidence="9">MBOAT family protein</fullName>
    </submittedName>
</protein>
<proteinExistence type="inferred from homology"/>
<dbReference type="PANTHER" id="PTHR13285">
    <property type="entry name" value="ACYLTRANSFERASE"/>
    <property type="match status" value="1"/>
</dbReference>
<evidence type="ECO:0000313" key="10">
    <source>
        <dbReference type="Proteomes" id="UP001145087"/>
    </source>
</evidence>
<keyword evidence="5 8" id="KW-1133">Transmembrane helix</keyword>
<keyword evidence="3 7" id="KW-1003">Cell membrane</keyword>
<evidence type="ECO:0000256" key="8">
    <source>
        <dbReference type="SAM" id="Phobius"/>
    </source>
</evidence>
<accession>A0A9X3FIY0</accession>
<feature type="transmembrane region" description="Helical" evidence="8">
    <location>
        <begin position="151"/>
        <end position="172"/>
    </location>
</feature>
<evidence type="ECO:0000256" key="6">
    <source>
        <dbReference type="ARBA" id="ARBA00023136"/>
    </source>
</evidence>
<dbReference type="InterPro" id="IPR028362">
    <property type="entry name" value="AlgI"/>
</dbReference>
<dbReference type="Pfam" id="PF03062">
    <property type="entry name" value="MBOAT"/>
    <property type="match status" value="1"/>
</dbReference>
<evidence type="ECO:0000256" key="3">
    <source>
        <dbReference type="ARBA" id="ARBA00022475"/>
    </source>
</evidence>
<dbReference type="EMBL" id="JAPOHD010000069">
    <property type="protein sequence ID" value="MCY1723533.1"/>
    <property type="molecule type" value="Genomic_DNA"/>
</dbReference>
<keyword evidence="4 8" id="KW-0812">Transmembrane</keyword>
<keyword evidence="7" id="KW-0808">Transferase</keyword>
<comment type="similarity">
    <text evidence="2 7">Belongs to the membrane-bound acyltransferase family.</text>
</comment>
<feature type="transmembrane region" description="Helical" evidence="8">
    <location>
        <begin position="333"/>
        <end position="352"/>
    </location>
</feature>
<dbReference type="PIRSF" id="PIRSF016636">
    <property type="entry name" value="AlgI_DltB"/>
    <property type="match status" value="1"/>
</dbReference>
<feature type="transmembrane region" description="Helical" evidence="8">
    <location>
        <begin position="40"/>
        <end position="60"/>
    </location>
</feature>
<organism evidence="9 10">
    <name type="scientific">Draconibacterium aestuarii</name>
    <dbReference type="NCBI Taxonomy" id="2998507"/>
    <lineage>
        <taxon>Bacteria</taxon>
        <taxon>Pseudomonadati</taxon>
        <taxon>Bacteroidota</taxon>
        <taxon>Bacteroidia</taxon>
        <taxon>Marinilabiliales</taxon>
        <taxon>Prolixibacteraceae</taxon>
        <taxon>Draconibacterium</taxon>
    </lineage>
</organism>
<feature type="transmembrane region" description="Helical" evidence="8">
    <location>
        <begin position="72"/>
        <end position="92"/>
    </location>
</feature>
<dbReference type="GO" id="GO:0005886">
    <property type="term" value="C:plasma membrane"/>
    <property type="evidence" value="ECO:0007669"/>
    <property type="project" value="UniProtKB-SubCell"/>
</dbReference>
<dbReference type="InterPro" id="IPR024194">
    <property type="entry name" value="Ac/AlaTfrase_AlgI/DltB"/>
</dbReference>
<comment type="subcellular location">
    <subcellularLocation>
        <location evidence="1">Cell membrane</location>
        <topology evidence="1">Multi-pass membrane protein</topology>
    </subcellularLocation>
</comment>
<dbReference type="GO" id="GO:0042121">
    <property type="term" value="P:alginic acid biosynthetic process"/>
    <property type="evidence" value="ECO:0007669"/>
    <property type="project" value="InterPro"/>
</dbReference>
<feature type="transmembrane region" description="Helical" evidence="8">
    <location>
        <begin position="364"/>
        <end position="382"/>
    </location>
</feature>
<keyword evidence="10" id="KW-1185">Reference proteome</keyword>
<evidence type="ECO:0000256" key="1">
    <source>
        <dbReference type="ARBA" id="ARBA00004651"/>
    </source>
</evidence>
<dbReference type="PIRSF" id="PIRSF500217">
    <property type="entry name" value="AlgI"/>
    <property type="match status" value="1"/>
</dbReference>
<keyword evidence="7" id="KW-0012">Acyltransferase</keyword>
<feature type="transmembrane region" description="Helical" evidence="8">
    <location>
        <begin position="283"/>
        <end position="300"/>
    </location>
</feature>
<dbReference type="RefSeq" id="WP_343335859.1">
    <property type="nucleotide sequence ID" value="NZ_JAPOHD010000069.1"/>
</dbReference>
<dbReference type="PANTHER" id="PTHR13285:SF18">
    <property type="entry name" value="PROTEIN-CYSTEINE N-PALMITOYLTRANSFERASE RASP"/>
    <property type="match status" value="1"/>
</dbReference>
<evidence type="ECO:0000256" key="4">
    <source>
        <dbReference type="ARBA" id="ARBA00022692"/>
    </source>
</evidence>
<evidence type="ECO:0000313" key="9">
    <source>
        <dbReference type="EMBL" id="MCY1723533.1"/>
    </source>
</evidence>
<dbReference type="GO" id="GO:0016746">
    <property type="term" value="F:acyltransferase activity"/>
    <property type="evidence" value="ECO:0007669"/>
    <property type="project" value="UniProtKB-KW"/>
</dbReference>
<reference evidence="9" key="1">
    <citation type="submission" date="2022-11" db="EMBL/GenBank/DDBJ databases">
        <title>Marilongibacter aestuarii gen. nov., sp. nov., isolated from tidal flat sediment.</title>
        <authorList>
            <person name="Jiayan W."/>
        </authorList>
    </citation>
    <scope>NUCLEOTIDE SEQUENCE</scope>
    <source>
        <strain evidence="9">Z1-6</strain>
    </source>
</reference>
<sequence>MGNLGSLGAFKYSKFIFSQLELFLANFDLHVNLTKNFPQFMYILPVGISFYTFQSMSYTIDIYKRDLVPTKNIFKFFAYLSMFPQLVAGPIVRAKTLLPQLDRLKRSNEIERWHGLKLIAFGFFKKMFIADNLAPLVNSGFSDVNSTSSTIYWWLIMVAFAFQIYCDFSGYTDIARGIAKWMGFHFKMNFNHPYRATSIRNFWQRWHISLSTWFKDYVYIPLGGSKNGKLRSDGNMWITMVVSGFWHGAAWNFIIWGCLHALFLSIERLTKWPRLFASTQLKGLATFIVMIQVLVAWVFFRAQNLTDAFVITKNMLVVNFNTKFPISADIRNGFYYVLIALIIEYVLYNIKLKRLVPNPKNRKVLDIILIATMVAVTIFLRGKGHEFIYFQF</sequence>
<keyword evidence="6 7" id="KW-0472">Membrane</keyword>
<evidence type="ECO:0000256" key="2">
    <source>
        <dbReference type="ARBA" id="ARBA00010323"/>
    </source>
</evidence>
<dbReference type="InterPro" id="IPR004299">
    <property type="entry name" value="MBOAT_fam"/>
</dbReference>
<evidence type="ECO:0000256" key="5">
    <source>
        <dbReference type="ARBA" id="ARBA00022989"/>
    </source>
</evidence>
<gene>
    <name evidence="9" type="ORF">OU798_24490</name>
</gene>
<dbReference type="AlphaFoldDB" id="A0A9X3FIY0"/>
<name>A0A9X3FIY0_9BACT</name>